<evidence type="ECO:0000313" key="3">
    <source>
        <dbReference type="Proteomes" id="UP000229241"/>
    </source>
</evidence>
<sequence length="235" mass="26479">VIAPGDAAECLYYSGLGLNLAWKYQTPVILLIDKDVSENTFCVNEKILDLIQSEKPLLWAKSGDYKRYKITEDGVSPLAFPGEKDAIVKADSYEHDEFGITIESEEVEKMQEKRLRKYETMKKAVEKLPAVKVYGNQNSNIALVAWGITKGAAKEIAENLGIKLIQPIIIEPFPQKQMREVLKGVEKLFSIELNTTGQMAKVLNSQGIKVDGKILKYNGRPFFVKEIEDKLKKLL</sequence>
<dbReference type="PANTHER" id="PTHR32154">
    <property type="entry name" value="PYRUVATE-FLAVODOXIN OXIDOREDUCTASE-RELATED"/>
    <property type="match status" value="1"/>
</dbReference>
<protein>
    <submittedName>
        <fullName evidence="2">Pyruvate ferredoxin oxidoreductase</fullName>
    </submittedName>
</protein>
<dbReference type="SUPFAM" id="SSF52922">
    <property type="entry name" value="TK C-terminal domain-like"/>
    <property type="match status" value="1"/>
</dbReference>
<dbReference type="InterPro" id="IPR029061">
    <property type="entry name" value="THDP-binding"/>
</dbReference>
<proteinExistence type="predicted"/>
<feature type="non-terminal residue" evidence="2">
    <location>
        <position position="1"/>
    </location>
</feature>
<gene>
    <name evidence="2" type="ORF">COW77_02325</name>
</gene>
<dbReference type="Gene3D" id="3.40.50.920">
    <property type="match status" value="1"/>
</dbReference>
<keyword evidence="2" id="KW-0670">Pyruvate</keyword>
<reference evidence="2 3" key="1">
    <citation type="submission" date="2017-09" db="EMBL/GenBank/DDBJ databases">
        <title>Depth-based differentiation of microbial function through sediment-hosted aquifers and enrichment of novel symbionts in the deep terrestrial subsurface.</title>
        <authorList>
            <person name="Probst A.J."/>
            <person name="Ladd B."/>
            <person name="Jarett J.K."/>
            <person name="Geller-Mcgrath D.E."/>
            <person name="Sieber C.M."/>
            <person name="Emerson J.B."/>
            <person name="Anantharaman K."/>
            <person name="Thomas B.C."/>
            <person name="Malmstrom R."/>
            <person name="Stieglmeier M."/>
            <person name="Klingl A."/>
            <person name="Woyke T."/>
            <person name="Ryan C.M."/>
            <person name="Banfield J.F."/>
        </authorList>
    </citation>
    <scope>NUCLEOTIDE SEQUENCE [LARGE SCALE GENOMIC DNA]</scope>
    <source>
        <strain evidence="2">CG18_big_fil_WC_8_21_14_2_50_39_7</strain>
    </source>
</reference>
<dbReference type="Pfam" id="PF17147">
    <property type="entry name" value="PFOR_II"/>
    <property type="match status" value="1"/>
</dbReference>
<name>A0A2H0EDW7_9BACT</name>
<evidence type="ECO:0000259" key="1">
    <source>
        <dbReference type="Pfam" id="PF17147"/>
    </source>
</evidence>
<dbReference type="AlphaFoldDB" id="A0A2H0EDW7"/>
<comment type="caution">
    <text evidence="2">The sequence shown here is derived from an EMBL/GenBank/DDBJ whole genome shotgun (WGS) entry which is preliminary data.</text>
</comment>
<dbReference type="Proteomes" id="UP000229241">
    <property type="component" value="Unassembled WGS sequence"/>
</dbReference>
<dbReference type="Gene3D" id="3.40.50.970">
    <property type="match status" value="1"/>
</dbReference>
<dbReference type="InterPro" id="IPR033412">
    <property type="entry name" value="PFOR_II"/>
</dbReference>
<dbReference type="InterPro" id="IPR050722">
    <property type="entry name" value="Pyruvate:ferred/Flavod_OxRd"/>
</dbReference>
<dbReference type="PANTHER" id="PTHR32154:SF20">
    <property type="entry name" value="2-OXOGLUTARATE OXIDOREDUCTASE SUBUNIT KORA"/>
    <property type="match status" value="1"/>
</dbReference>
<dbReference type="InterPro" id="IPR009014">
    <property type="entry name" value="Transketo_C/PFOR_II"/>
</dbReference>
<feature type="domain" description="Pyruvate:ferredoxin oxidoreductase core" evidence="1">
    <location>
        <begin position="141"/>
        <end position="201"/>
    </location>
</feature>
<evidence type="ECO:0000313" key="2">
    <source>
        <dbReference type="EMBL" id="PIP92010.1"/>
    </source>
</evidence>
<dbReference type="SUPFAM" id="SSF52518">
    <property type="entry name" value="Thiamin diphosphate-binding fold (THDP-binding)"/>
    <property type="match status" value="1"/>
</dbReference>
<dbReference type="GO" id="GO:0006979">
    <property type="term" value="P:response to oxidative stress"/>
    <property type="evidence" value="ECO:0007669"/>
    <property type="project" value="TreeGrafter"/>
</dbReference>
<accession>A0A2H0EDW7</accession>
<dbReference type="EMBL" id="PCTX01000069">
    <property type="protein sequence ID" value="PIP92010.1"/>
    <property type="molecule type" value="Genomic_DNA"/>
</dbReference>
<organism evidence="2 3">
    <name type="scientific">Candidatus Wolfebacteria bacterium CG18_big_fil_WC_8_21_14_2_50_39_7</name>
    <dbReference type="NCBI Taxonomy" id="1975071"/>
    <lineage>
        <taxon>Bacteria</taxon>
        <taxon>Candidatus Wolfeibacteriota</taxon>
    </lineage>
</organism>